<keyword evidence="1" id="KW-1185">Reference proteome</keyword>
<dbReference type="AlphaFoldDB" id="A0A8B8EVN6"/>
<name>A0A8B8EVN6_CRAVI</name>
<dbReference type="GeneID" id="111137085"/>
<gene>
    <name evidence="2" type="primary">LOC111137085</name>
</gene>
<dbReference type="GO" id="GO:0004526">
    <property type="term" value="F:ribonuclease P activity"/>
    <property type="evidence" value="ECO:0007669"/>
    <property type="project" value="TreeGrafter"/>
</dbReference>
<dbReference type="GO" id="GO:0030681">
    <property type="term" value="C:multimeric ribonuclease P complex"/>
    <property type="evidence" value="ECO:0007669"/>
    <property type="project" value="TreeGrafter"/>
</dbReference>
<dbReference type="KEGG" id="cvn:111137085"/>
<dbReference type="RefSeq" id="XP_022344044.1">
    <property type="nucleotide sequence ID" value="XM_022488336.1"/>
</dbReference>
<dbReference type="InterPro" id="IPR013893">
    <property type="entry name" value="RNase_P_Rpp40"/>
</dbReference>
<dbReference type="OrthoDB" id="63112at2759"/>
<dbReference type="GO" id="GO:0000171">
    <property type="term" value="F:ribonuclease MRP activity"/>
    <property type="evidence" value="ECO:0007669"/>
    <property type="project" value="TreeGrafter"/>
</dbReference>
<dbReference type="Pfam" id="PF08584">
    <property type="entry name" value="Ribonuc_P_40"/>
    <property type="match status" value="1"/>
</dbReference>
<dbReference type="PANTHER" id="PTHR15396:SF1">
    <property type="entry name" value="RIBONUCLEASE P PROTEIN SUBUNIT P40"/>
    <property type="match status" value="1"/>
</dbReference>
<sequence>MKKCFLPIKMAAPMKRSTLQHNLNICTFNLWENDEKIKWISDLICMKHLIGVTMTNMEKMPSSITEACTKEISHIVYSLPVYEMINPDLLGAFQKKGSLNMLSLQTRMEVNNCVAFLPTGHLILHLTKESYTRLGLEGKPSHYNRYGGEKYVVDVDVGSTGFAPGKKNYERVKQCLLSSNLCCDFLVSWTPQDEKLCPSSISKYFSIKGFRCENLPISSKSHKYSNLQIPDMYHQETDFNHQEELYDWLGGVANQILWCRESEDGYNPLCDYTGPKKTSQCVHTQSCGFFSSSTLENLIQDVRQLCKSSSSWGCVSVQGFTDSVISIGRSEKNPHKLCADSVSLVILPNDKCWLFTDT</sequence>
<evidence type="ECO:0000313" key="1">
    <source>
        <dbReference type="Proteomes" id="UP000694844"/>
    </source>
</evidence>
<dbReference type="Proteomes" id="UP000694844">
    <property type="component" value="Chromosome 5"/>
</dbReference>
<dbReference type="PANTHER" id="PTHR15396">
    <property type="entry name" value="RIBONUCLEASE P PROTEIN SUBUNIT P40"/>
    <property type="match status" value="1"/>
</dbReference>
<proteinExistence type="predicted"/>
<reference evidence="2" key="1">
    <citation type="submission" date="2025-08" db="UniProtKB">
        <authorList>
            <consortium name="RefSeq"/>
        </authorList>
    </citation>
    <scope>IDENTIFICATION</scope>
    <source>
        <tissue evidence="2">Whole sample</tissue>
    </source>
</reference>
<organism evidence="1 2">
    <name type="scientific">Crassostrea virginica</name>
    <name type="common">Eastern oyster</name>
    <dbReference type="NCBI Taxonomy" id="6565"/>
    <lineage>
        <taxon>Eukaryota</taxon>
        <taxon>Metazoa</taxon>
        <taxon>Spiralia</taxon>
        <taxon>Lophotrochozoa</taxon>
        <taxon>Mollusca</taxon>
        <taxon>Bivalvia</taxon>
        <taxon>Autobranchia</taxon>
        <taxon>Pteriomorphia</taxon>
        <taxon>Ostreida</taxon>
        <taxon>Ostreoidea</taxon>
        <taxon>Ostreidae</taxon>
        <taxon>Crassostrea</taxon>
    </lineage>
</organism>
<dbReference type="GO" id="GO:0000447">
    <property type="term" value="P:endonucleolytic cleavage in ITS1 to separate SSU-rRNA from 5.8S rRNA and LSU-rRNA from tricistronic rRNA transcript (SSU-rRNA, 5.8S rRNA, LSU-rRNA)"/>
    <property type="evidence" value="ECO:0007669"/>
    <property type="project" value="TreeGrafter"/>
</dbReference>
<accession>A0A8B8EVN6</accession>
<dbReference type="GO" id="GO:0000172">
    <property type="term" value="C:ribonuclease MRP complex"/>
    <property type="evidence" value="ECO:0007669"/>
    <property type="project" value="TreeGrafter"/>
</dbReference>
<evidence type="ECO:0000313" key="2">
    <source>
        <dbReference type="RefSeq" id="XP_022344044.1"/>
    </source>
</evidence>
<dbReference type="GO" id="GO:0001682">
    <property type="term" value="P:tRNA 5'-leader removal"/>
    <property type="evidence" value="ECO:0007669"/>
    <property type="project" value="InterPro"/>
</dbReference>
<protein>
    <submittedName>
        <fullName evidence="2">Ribonuclease P protein subunit p40-like</fullName>
    </submittedName>
</protein>